<sequence length="179" mass="19118">MPYPSRRRQSTFLALSLLSTIPALASAYHLLPRQVDLPNFTICTCSSKVKGTSSVEGVCAAAGGQYVLITAVAEENGKNAGIPQTHPGWNTCYIRGDPSDRIAAAFSDTNCAEKFGEGFTSDCVRYPNTPGLANVPFGPPPYCQQGREAVPDCPVQGCSNWFAYPACCRSIEKICLGSD</sequence>
<dbReference type="AlphaFoldDB" id="A0AA39WJI3"/>
<name>A0AA39WJI3_9PEZI</name>
<evidence type="ECO:0000313" key="3">
    <source>
        <dbReference type="Proteomes" id="UP001175000"/>
    </source>
</evidence>
<evidence type="ECO:0000256" key="1">
    <source>
        <dbReference type="SAM" id="SignalP"/>
    </source>
</evidence>
<evidence type="ECO:0000313" key="2">
    <source>
        <dbReference type="EMBL" id="KAK0616578.1"/>
    </source>
</evidence>
<dbReference type="Proteomes" id="UP001175000">
    <property type="component" value="Unassembled WGS sequence"/>
</dbReference>
<accession>A0AA39WJI3</accession>
<feature type="chain" id="PRO_5041404228" evidence="1">
    <location>
        <begin position="28"/>
        <end position="179"/>
    </location>
</feature>
<comment type="caution">
    <text evidence="2">The sequence shown here is derived from an EMBL/GenBank/DDBJ whole genome shotgun (WGS) entry which is preliminary data.</text>
</comment>
<dbReference type="EMBL" id="JAULSU010000005">
    <property type="protein sequence ID" value="KAK0616578.1"/>
    <property type="molecule type" value="Genomic_DNA"/>
</dbReference>
<organism evidence="2 3">
    <name type="scientific">Immersiella caudata</name>
    <dbReference type="NCBI Taxonomy" id="314043"/>
    <lineage>
        <taxon>Eukaryota</taxon>
        <taxon>Fungi</taxon>
        <taxon>Dikarya</taxon>
        <taxon>Ascomycota</taxon>
        <taxon>Pezizomycotina</taxon>
        <taxon>Sordariomycetes</taxon>
        <taxon>Sordariomycetidae</taxon>
        <taxon>Sordariales</taxon>
        <taxon>Lasiosphaeriaceae</taxon>
        <taxon>Immersiella</taxon>
    </lineage>
</organism>
<gene>
    <name evidence="2" type="ORF">B0T14DRAFT_249738</name>
</gene>
<proteinExistence type="predicted"/>
<keyword evidence="1" id="KW-0732">Signal</keyword>
<keyword evidence="3" id="KW-1185">Reference proteome</keyword>
<feature type="signal peptide" evidence="1">
    <location>
        <begin position="1"/>
        <end position="27"/>
    </location>
</feature>
<protein>
    <submittedName>
        <fullName evidence="2">Uncharacterized protein</fullName>
    </submittedName>
</protein>
<reference evidence="2" key="1">
    <citation type="submission" date="2023-06" db="EMBL/GenBank/DDBJ databases">
        <title>Genome-scale phylogeny and comparative genomics of the fungal order Sordariales.</title>
        <authorList>
            <consortium name="Lawrence Berkeley National Laboratory"/>
            <person name="Hensen N."/>
            <person name="Bonometti L."/>
            <person name="Westerberg I."/>
            <person name="Brannstrom I.O."/>
            <person name="Guillou S."/>
            <person name="Cros-Aarteil S."/>
            <person name="Calhoun S."/>
            <person name="Haridas S."/>
            <person name="Kuo A."/>
            <person name="Mondo S."/>
            <person name="Pangilinan J."/>
            <person name="Riley R."/>
            <person name="Labutti K."/>
            <person name="Andreopoulos B."/>
            <person name="Lipzen A."/>
            <person name="Chen C."/>
            <person name="Yanf M."/>
            <person name="Daum C."/>
            <person name="Ng V."/>
            <person name="Clum A."/>
            <person name="Steindorff A."/>
            <person name="Ohm R."/>
            <person name="Martin F."/>
            <person name="Silar P."/>
            <person name="Natvig D."/>
            <person name="Lalanne C."/>
            <person name="Gautier V."/>
            <person name="Ament-Velasquez S.L."/>
            <person name="Kruys A."/>
            <person name="Hutchinson M.I."/>
            <person name="Powell A.J."/>
            <person name="Barry K."/>
            <person name="Miller A.N."/>
            <person name="Grigoriev I.V."/>
            <person name="Debuchy R."/>
            <person name="Gladieux P."/>
            <person name="Thoren M.H."/>
            <person name="Johannesson H."/>
        </authorList>
    </citation>
    <scope>NUCLEOTIDE SEQUENCE</scope>
    <source>
        <strain evidence="2">CBS 606.72</strain>
    </source>
</reference>